<dbReference type="GO" id="GO:0006355">
    <property type="term" value="P:regulation of DNA-templated transcription"/>
    <property type="evidence" value="ECO:0007669"/>
    <property type="project" value="InterPro"/>
</dbReference>
<evidence type="ECO:0000256" key="2">
    <source>
        <dbReference type="ARBA" id="ARBA00023125"/>
    </source>
</evidence>
<accession>A0A2A3JQ37</accession>
<dbReference type="InterPro" id="IPR036388">
    <property type="entry name" value="WH-like_DNA-bd_sf"/>
</dbReference>
<evidence type="ECO:0000256" key="4">
    <source>
        <dbReference type="SAM" id="MobiDB-lite"/>
    </source>
</evidence>
<dbReference type="InterPro" id="IPR036390">
    <property type="entry name" value="WH_DNA-bd_sf"/>
</dbReference>
<evidence type="ECO:0000259" key="6">
    <source>
        <dbReference type="PROSITE" id="PS51063"/>
    </source>
</evidence>
<protein>
    <recommendedName>
        <fullName evidence="8">Crp/Fnr family transcriptional regulator</fullName>
    </recommendedName>
</protein>
<sequence length="294" mass="32076">MQTHFLSKTVTDPCRFCAARRSGFCGHLDGCSLDILSERATVQSYAEGVTLIRQDEACERVGIISRGLFKTVMLFESGDERLLQVLRHGQLIGLPSGAKSPFSWEAATPVEVCWMSQTAWDAFLAGHPQRYGAYLDALQAQLLSLQASVANMRGRGALQRVAFWILDEVSLCPGEGQQGFHIELKRRDLASLLDMSPETLCRSLRQLHAERVISLDASDRVKVLDRAKLRLIARWQDDRIAAGLQSRRLDPGTSAGSGNRKPASASCGTSSSKPGWTGDVFAGMIGPGSGGRRN</sequence>
<dbReference type="SMART" id="SM00419">
    <property type="entry name" value="HTH_CRP"/>
    <property type="match status" value="1"/>
</dbReference>
<evidence type="ECO:0000259" key="5">
    <source>
        <dbReference type="PROSITE" id="PS50042"/>
    </source>
</evidence>
<keyword evidence="3" id="KW-0804">Transcription</keyword>
<evidence type="ECO:0000313" key="7">
    <source>
        <dbReference type="EMBL" id="PBD16907.1"/>
    </source>
</evidence>
<keyword evidence="1" id="KW-0805">Transcription regulation</keyword>
<dbReference type="EMBL" id="NTHN01000502">
    <property type="protein sequence ID" value="PBD16907.1"/>
    <property type="molecule type" value="Genomic_DNA"/>
</dbReference>
<dbReference type="PROSITE" id="PS51063">
    <property type="entry name" value="HTH_CRP_2"/>
    <property type="match status" value="1"/>
</dbReference>
<feature type="region of interest" description="Disordered" evidence="4">
    <location>
        <begin position="246"/>
        <end position="294"/>
    </location>
</feature>
<dbReference type="AlphaFoldDB" id="A0A2A3JQ37"/>
<reference evidence="7" key="1">
    <citation type="submission" date="2017-09" db="EMBL/GenBank/DDBJ databases">
        <title>Yangia sp. SAOS 153D whole genome sequencing.</title>
        <authorList>
            <person name="Verma A."/>
            <person name="Krishnamurthi S."/>
        </authorList>
    </citation>
    <scope>NUCLEOTIDE SEQUENCE [LARGE SCALE GENOMIC DNA]</scope>
    <source>
        <strain evidence="7">SAOS 153D</strain>
    </source>
</reference>
<comment type="caution">
    <text evidence="7">The sequence shown here is derived from an EMBL/GenBank/DDBJ whole genome shotgun (WGS) entry which is preliminary data.</text>
</comment>
<dbReference type="InterPro" id="IPR014710">
    <property type="entry name" value="RmlC-like_jellyroll"/>
</dbReference>
<dbReference type="SMART" id="SM00100">
    <property type="entry name" value="cNMP"/>
    <property type="match status" value="1"/>
</dbReference>
<dbReference type="SUPFAM" id="SSF51206">
    <property type="entry name" value="cAMP-binding domain-like"/>
    <property type="match status" value="1"/>
</dbReference>
<dbReference type="Gene3D" id="1.10.10.10">
    <property type="entry name" value="Winged helix-like DNA-binding domain superfamily/Winged helix DNA-binding domain"/>
    <property type="match status" value="1"/>
</dbReference>
<dbReference type="GO" id="GO:0003677">
    <property type="term" value="F:DNA binding"/>
    <property type="evidence" value="ECO:0007669"/>
    <property type="project" value="UniProtKB-KW"/>
</dbReference>
<name>A0A2A3JQ37_9RHOB</name>
<dbReference type="InterPro" id="IPR000595">
    <property type="entry name" value="cNMP-bd_dom"/>
</dbReference>
<dbReference type="PROSITE" id="PS50042">
    <property type="entry name" value="CNMP_BINDING_3"/>
    <property type="match status" value="1"/>
</dbReference>
<dbReference type="Pfam" id="PF13545">
    <property type="entry name" value="HTH_Crp_2"/>
    <property type="match status" value="1"/>
</dbReference>
<gene>
    <name evidence="7" type="ORF">CLG85_23015</name>
</gene>
<evidence type="ECO:0000256" key="3">
    <source>
        <dbReference type="ARBA" id="ARBA00023163"/>
    </source>
</evidence>
<evidence type="ECO:0000256" key="1">
    <source>
        <dbReference type="ARBA" id="ARBA00023015"/>
    </source>
</evidence>
<dbReference type="InterPro" id="IPR018490">
    <property type="entry name" value="cNMP-bd_dom_sf"/>
</dbReference>
<feature type="domain" description="Cyclic nucleotide-binding" evidence="5">
    <location>
        <begin position="24"/>
        <end position="93"/>
    </location>
</feature>
<dbReference type="SUPFAM" id="SSF46785">
    <property type="entry name" value="Winged helix' DNA-binding domain"/>
    <property type="match status" value="1"/>
</dbReference>
<dbReference type="CDD" id="cd00038">
    <property type="entry name" value="CAP_ED"/>
    <property type="match status" value="1"/>
</dbReference>
<dbReference type="Pfam" id="PF00027">
    <property type="entry name" value="cNMP_binding"/>
    <property type="match status" value="1"/>
</dbReference>
<keyword evidence="2" id="KW-0238">DNA-binding</keyword>
<evidence type="ECO:0008006" key="8">
    <source>
        <dbReference type="Google" id="ProtNLM"/>
    </source>
</evidence>
<feature type="compositionally biased region" description="Gly residues" evidence="4">
    <location>
        <begin position="285"/>
        <end position="294"/>
    </location>
</feature>
<dbReference type="InterPro" id="IPR012318">
    <property type="entry name" value="HTH_CRP"/>
</dbReference>
<feature type="domain" description="HTH crp-type" evidence="6">
    <location>
        <begin position="155"/>
        <end position="227"/>
    </location>
</feature>
<dbReference type="Gene3D" id="2.60.120.10">
    <property type="entry name" value="Jelly Rolls"/>
    <property type="match status" value="1"/>
</dbReference>
<dbReference type="OrthoDB" id="667966at2"/>
<organism evidence="7">
    <name type="scientific">Alloyangia mangrovi</name>
    <dbReference type="NCBI Taxonomy" id="1779329"/>
    <lineage>
        <taxon>Bacteria</taxon>
        <taxon>Pseudomonadati</taxon>
        <taxon>Pseudomonadota</taxon>
        <taxon>Alphaproteobacteria</taxon>
        <taxon>Rhodobacterales</taxon>
        <taxon>Roseobacteraceae</taxon>
        <taxon>Alloyangia</taxon>
    </lineage>
</organism>
<proteinExistence type="predicted"/>